<dbReference type="RefSeq" id="WP_377067411.1">
    <property type="nucleotide sequence ID" value="NZ_JBHMEC010000008.1"/>
</dbReference>
<evidence type="ECO:0000313" key="2">
    <source>
        <dbReference type="Proteomes" id="UP001589670"/>
    </source>
</evidence>
<dbReference type="EMBL" id="JBHMEC010000008">
    <property type="protein sequence ID" value="MFB9148974.1"/>
    <property type="molecule type" value="Genomic_DNA"/>
</dbReference>
<accession>A0ABV5HY10</accession>
<dbReference type="Proteomes" id="UP001589670">
    <property type="component" value="Unassembled WGS sequence"/>
</dbReference>
<name>A0ABV5HY10_9RHOB</name>
<reference evidence="1 2" key="1">
    <citation type="submission" date="2024-09" db="EMBL/GenBank/DDBJ databases">
        <authorList>
            <person name="Sun Q."/>
            <person name="Mori K."/>
        </authorList>
    </citation>
    <scope>NUCLEOTIDE SEQUENCE [LARGE SCALE GENOMIC DNA]</scope>
    <source>
        <strain evidence="1 2">CECT 9424</strain>
    </source>
</reference>
<sequence length="293" mass="33583">MIPSYEKRQISPDWRQRLAPPTVWEFQNYSGWKSSILYLLNDVIDEDVRAKFLDEPPEYIVGDNLDWLDGIIEAVHGCKSDIGELLVNRLRTHYRAFRATHGTRTADLASFYEKGLLPLDPNRIHDELRSRFLNGRFRDVGEAQLEAAMEDMGDVDGGGREGRLYFEANQDFLIQFCAHYMIHGSEYLHCLAIRLGNPDRFRAELRKEGKPVVFVCDVPMAFISSRSLRDFAGTTLEYIFKDFFFDGDFEPEPYQGAGFSILQPLCPQAIVGHFFPAKMRDPHRGGIVTDGFS</sequence>
<comment type="caution">
    <text evidence="1">The sequence shown here is derived from an EMBL/GenBank/DDBJ whole genome shotgun (WGS) entry which is preliminary data.</text>
</comment>
<evidence type="ECO:0000313" key="1">
    <source>
        <dbReference type="EMBL" id="MFB9148974.1"/>
    </source>
</evidence>
<proteinExistence type="predicted"/>
<gene>
    <name evidence="1" type="ORF">ACFFU4_04330</name>
</gene>
<protein>
    <submittedName>
        <fullName evidence="1">Uncharacterized protein</fullName>
    </submittedName>
</protein>
<organism evidence="1 2">
    <name type="scientific">Roseovarius ramblicola</name>
    <dbReference type="NCBI Taxonomy" id="2022336"/>
    <lineage>
        <taxon>Bacteria</taxon>
        <taxon>Pseudomonadati</taxon>
        <taxon>Pseudomonadota</taxon>
        <taxon>Alphaproteobacteria</taxon>
        <taxon>Rhodobacterales</taxon>
        <taxon>Roseobacteraceae</taxon>
        <taxon>Roseovarius</taxon>
    </lineage>
</organism>
<keyword evidence="2" id="KW-1185">Reference proteome</keyword>